<evidence type="ECO:0000256" key="2">
    <source>
        <dbReference type="SAM" id="Coils"/>
    </source>
</evidence>
<feature type="compositionally biased region" description="Acidic residues" evidence="3">
    <location>
        <begin position="772"/>
        <end position="787"/>
    </location>
</feature>
<feature type="region of interest" description="Disordered" evidence="3">
    <location>
        <begin position="764"/>
        <end position="792"/>
    </location>
</feature>
<feature type="region of interest" description="Disordered" evidence="3">
    <location>
        <begin position="849"/>
        <end position="1113"/>
    </location>
</feature>
<dbReference type="EMBL" id="CAMXCT010000280">
    <property type="protein sequence ID" value="CAI3976576.1"/>
    <property type="molecule type" value="Genomic_DNA"/>
</dbReference>
<dbReference type="Pfam" id="PF00481">
    <property type="entry name" value="PP2C"/>
    <property type="match status" value="1"/>
</dbReference>
<evidence type="ECO:0000259" key="4">
    <source>
        <dbReference type="PROSITE" id="PS50076"/>
    </source>
</evidence>
<feature type="domain" description="J" evidence="4">
    <location>
        <begin position="334"/>
        <end position="397"/>
    </location>
</feature>
<dbReference type="CDD" id="cd06257">
    <property type="entry name" value="DnaJ"/>
    <property type="match status" value="1"/>
</dbReference>
<dbReference type="PROSITE" id="PS50198">
    <property type="entry name" value="PPIC_PPIASE_2"/>
    <property type="match status" value="1"/>
</dbReference>
<sequence>MKAVNLEGPPRAGRREAVKDLWLADLDGMELGKKFLAEGEAGARSVCLKLKKTKWTPQQLVNVDEKDLYTNHPLPGFRDSQELFAKEAELFPPGEGWIRHSPTMLVHQHSHVYFVQSGEKAGKYCRQGAGGTGQWVDIEAPHAPQDYDIKVRAASASCVRHLSVTKIARLSLKLALSFVDRPASGFALFQGLRTPEAAQWCAENFHKKLLPRLAEKIHVYKTEELQEILEATLSELDTEVMKSAFPFSGCSALLALLLGNRLVVAGVGDCRVLLLEGEGKASSASRLLDCEGHLEDEEEQLRFWQAGGMVVDGLLHHQQAEKLDDAKRILCAPSVFDVLLAPDDELDVKQVRGAYRKLALKVHPDKQKDKDSVELKAYQYAFARLEESKERLEAMIEEDLEACKQMRRVLHAEVHTRSGAASLLGVDWTPASDSILEEIEKDALKAAKELKKKFSKLQAFVPDFRQAETICDEAVRTMARPCTLESLPRTEALLKEGLQMSRALGVRDMRSPRSVVVMEPKSAAHFVSTSATVRFALLCGPTSALKDEDLIQRAAAHARRPKASALAWNGLAAEAASSAAVCISISPSGKAEAPAKRQKTAQGADTVRGRHILLRHQQVRQADAMLRRDPGRSVQETEELALKTLETLLKTPNQFPKLCRELSDCQTGEHPGQLCGDLGWIVPWQVSAAGLQMFYFDESEEGYRLGQTSGYRLPHIEDLQEETTTLFQKCGLSMSQKDPEFHRLLLAYDPSLKEVIESYLQSCKRSKSGSSGDDDNDDDSEDNENEDEQSKKDFHEFKAWLDTTIPASSDEAPSKMMAPVASCKTCAARDRVKAARLLVLQKLAELKKQPFAKPPALKKQQFPDEKPDAGSAKPVVPAYALDTDDTLPQVVPEDGFNMAMDVGDMLPEEPQTSPEKEPSKVLTRRDQLTMKEDKQKKRKLAEQEKKAKKEAESKPKRRRSAKQDEKETTEPEEPEPKAASCKPAKTKSMAKAKPKRESKKTKKVVPKTPEQVDSEASESDGQQPAATPKKELFQSDDDGGDESPHHRFDQKSVKVMPLQKVLDNCQPEAHMTTRRQRAKGTIPATASGASMGEAEETEKPKRKPRKKKDSVMKNAAREDLQIQGLILQHLKNVDKITEEDEVKKYLVDSLKDKTLNKEYRLNEYWKRPAVGVKVIGLGDGTLKGAPEVAYFGKSCVGACPNVPKLELTVIYASWLSELTETELKDYENPTGKIQTHLFYMKYNANVAASKFKPKNTRN</sequence>
<proteinExistence type="predicted"/>
<dbReference type="Gene3D" id="3.10.50.40">
    <property type="match status" value="1"/>
</dbReference>
<evidence type="ECO:0000313" key="10">
    <source>
        <dbReference type="Proteomes" id="UP001152797"/>
    </source>
</evidence>
<name>A0A9P1BNJ0_9DINO</name>
<dbReference type="PANTHER" id="PTHR13832:SF827">
    <property type="entry name" value="PROTEIN PHOSPHATASE 1L"/>
    <property type="match status" value="1"/>
</dbReference>
<keyword evidence="2" id="KW-0175">Coiled coil</keyword>
<keyword evidence="1" id="KW-0413">Isomerase</keyword>
<evidence type="ECO:0000256" key="1">
    <source>
        <dbReference type="PROSITE-ProRule" id="PRU00278"/>
    </source>
</evidence>
<reference evidence="7" key="1">
    <citation type="submission" date="2022-10" db="EMBL/GenBank/DDBJ databases">
        <authorList>
            <person name="Chen Y."/>
            <person name="Dougan E. K."/>
            <person name="Chan C."/>
            <person name="Rhodes N."/>
            <person name="Thang M."/>
        </authorList>
    </citation>
    <scope>NUCLEOTIDE SEQUENCE</scope>
</reference>
<dbReference type="Proteomes" id="UP001152797">
    <property type="component" value="Unassembled WGS sequence"/>
</dbReference>
<dbReference type="PROSITE" id="PS50076">
    <property type="entry name" value="DNAJ_2"/>
    <property type="match status" value="1"/>
</dbReference>
<feature type="coiled-coil region" evidence="2">
    <location>
        <begin position="375"/>
        <end position="409"/>
    </location>
</feature>
<dbReference type="SUPFAM" id="SSF54534">
    <property type="entry name" value="FKBP-like"/>
    <property type="match status" value="1"/>
</dbReference>
<dbReference type="InterPro" id="IPR001932">
    <property type="entry name" value="PPM-type_phosphatase-like_dom"/>
</dbReference>
<feature type="domain" description="PpiC" evidence="5">
    <location>
        <begin position="604"/>
        <end position="714"/>
    </location>
</feature>
<dbReference type="GO" id="GO:0003755">
    <property type="term" value="F:peptidyl-prolyl cis-trans isomerase activity"/>
    <property type="evidence" value="ECO:0007669"/>
    <property type="project" value="UniProtKB-KW"/>
</dbReference>
<protein>
    <submittedName>
        <fullName evidence="9">Probable protein phosphatase 2C 57 (OsPP2C57)</fullName>
    </submittedName>
</protein>
<keyword evidence="10" id="KW-1185">Reference proteome</keyword>
<feature type="compositionally biased region" description="Basic and acidic residues" evidence="3">
    <location>
        <begin position="914"/>
        <end position="954"/>
    </location>
</feature>
<dbReference type="InterPro" id="IPR046357">
    <property type="entry name" value="PPIase_dom_sf"/>
</dbReference>
<dbReference type="AlphaFoldDB" id="A0A9P1BNJ0"/>
<evidence type="ECO:0000313" key="9">
    <source>
        <dbReference type="EMBL" id="CAL4763888.1"/>
    </source>
</evidence>
<dbReference type="PROSITE" id="PS51746">
    <property type="entry name" value="PPM_2"/>
    <property type="match status" value="1"/>
</dbReference>
<dbReference type="SUPFAM" id="SSF46565">
    <property type="entry name" value="Chaperone J-domain"/>
    <property type="match status" value="1"/>
</dbReference>
<evidence type="ECO:0000313" key="8">
    <source>
        <dbReference type="EMBL" id="CAL1129951.1"/>
    </source>
</evidence>
<organism evidence="7">
    <name type="scientific">Cladocopium goreaui</name>
    <dbReference type="NCBI Taxonomy" id="2562237"/>
    <lineage>
        <taxon>Eukaryota</taxon>
        <taxon>Sar</taxon>
        <taxon>Alveolata</taxon>
        <taxon>Dinophyceae</taxon>
        <taxon>Suessiales</taxon>
        <taxon>Symbiodiniaceae</taxon>
        <taxon>Cladocopium</taxon>
    </lineage>
</organism>
<dbReference type="InterPro" id="IPR015655">
    <property type="entry name" value="PP2C"/>
</dbReference>
<gene>
    <name evidence="7" type="ORF">C1SCF055_LOCUS4785</name>
</gene>
<evidence type="ECO:0000313" key="7">
    <source>
        <dbReference type="EMBL" id="CAI3976576.1"/>
    </source>
</evidence>
<accession>A0A9P1BNJ0</accession>
<dbReference type="SUPFAM" id="SSF81606">
    <property type="entry name" value="PP2C-like"/>
    <property type="match status" value="1"/>
</dbReference>
<evidence type="ECO:0000259" key="6">
    <source>
        <dbReference type="PROSITE" id="PS51746"/>
    </source>
</evidence>
<dbReference type="Gene3D" id="1.10.287.110">
    <property type="entry name" value="DnaJ domain"/>
    <property type="match status" value="1"/>
</dbReference>
<reference evidence="8" key="2">
    <citation type="submission" date="2024-04" db="EMBL/GenBank/DDBJ databases">
        <authorList>
            <person name="Chen Y."/>
            <person name="Shah S."/>
            <person name="Dougan E. K."/>
            <person name="Thang M."/>
            <person name="Chan C."/>
        </authorList>
    </citation>
    <scope>NUCLEOTIDE SEQUENCE [LARGE SCALE GENOMIC DNA]</scope>
</reference>
<dbReference type="EMBL" id="CAMXCT020000280">
    <property type="protein sequence ID" value="CAL1129951.1"/>
    <property type="molecule type" value="Genomic_DNA"/>
</dbReference>
<dbReference type="Gene3D" id="3.60.40.10">
    <property type="entry name" value="PPM-type phosphatase domain"/>
    <property type="match status" value="1"/>
</dbReference>
<keyword evidence="1" id="KW-0697">Rotamase</keyword>
<dbReference type="PANTHER" id="PTHR13832">
    <property type="entry name" value="PROTEIN PHOSPHATASE 2C"/>
    <property type="match status" value="1"/>
</dbReference>
<dbReference type="GO" id="GO:0004722">
    <property type="term" value="F:protein serine/threonine phosphatase activity"/>
    <property type="evidence" value="ECO:0007669"/>
    <property type="project" value="InterPro"/>
</dbReference>
<dbReference type="InterPro" id="IPR036457">
    <property type="entry name" value="PPM-type-like_dom_sf"/>
</dbReference>
<dbReference type="InterPro" id="IPR000297">
    <property type="entry name" value="PPIase_PpiC"/>
</dbReference>
<dbReference type="InterPro" id="IPR001623">
    <property type="entry name" value="DnaJ_domain"/>
</dbReference>
<feature type="compositionally biased region" description="Basic and acidic residues" evidence="3">
    <location>
        <begin position="1042"/>
        <end position="1052"/>
    </location>
</feature>
<evidence type="ECO:0000259" key="5">
    <source>
        <dbReference type="PROSITE" id="PS50198"/>
    </source>
</evidence>
<comment type="caution">
    <text evidence="7">The sequence shown here is derived from an EMBL/GenBank/DDBJ whole genome shotgun (WGS) entry which is preliminary data.</text>
</comment>
<feature type="domain" description="PPM-type phosphatase" evidence="6">
    <location>
        <begin position="160"/>
        <end position="585"/>
    </location>
</feature>
<dbReference type="EMBL" id="CAMXCT030000280">
    <property type="protein sequence ID" value="CAL4763888.1"/>
    <property type="molecule type" value="Genomic_DNA"/>
</dbReference>
<feature type="compositionally biased region" description="Basic residues" evidence="3">
    <location>
        <begin position="984"/>
        <end position="1005"/>
    </location>
</feature>
<evidence type="ECO:0000256" key="3">
    <source>
        <dbReference type="SAM" id="MobiDB-lite"/>
    </source>
</evidence>
<dbReference type="InterPro" id="IPR036869">
    <property type="entry name" value="J_dom_sf"/>
</dbReference>